<dbReference type="InterPro" id="IPR036895">
    <property type="entry name" value="Uracil-DNA_glycosylase-like_sf"/>
</dbReference>
<dbReference type="AlphaFoldDB" id="A0A4U0UCQ1"/>
<keyword evidence="7" id="KW-1185">Reference proteome</keyword>
<proteinExistence type="predicted"/>
<feature type="compositionally biased region" description="Basic and acidic residues" evidence="4">
    <location>
        <begin position="11"/>
        <end position="23"/>
    </location>
</feature>
<keyword evidence="3" id="KW-0234">DNA repair</keyword>
<evidence type="ECO:0000259" key="5">
    <source>
        <dbReference type="Pfam" id="PF03167"/>
    </source>
</evidence>
<reference evidence="6 7" key="1">
    <citation type="submission" date="2017-03" db="EMBL/GenBank/DDBJ databases">
        <title>Genomes of endolithic fungi from Antarctica.</title>
        <authorList>
            <person name="Coleine C."/>
            <person name="Masonjones S."/>
            <person name="Stajich J.E."/>
        </authorList>
    </citation>
    <scope>NUCLEOTIDE SEQUENCE [LARGE SCALE GENOMIC DNA]</scope>
    <source>
        <strain evidence="6 7">CCFEE 6315</strain>
    </source>
</reference>
<dbReference type="Gene3D" id="3.40.470.10">
    <property type="entry name" value="Uracil-DNA glycosylase-like domain"/>
    <property type="match status" value="1"/>
</dbReference>
<feature type="compositionally biased region" description="Acidic residues" evidence="4">
    <location>
        <begin position="24"/>
        <end position="42"/>
    </location>
</feature>
<evidence type="ECO:0000256" key="4">
    <source>
        <dbReference type="SAM" id="MobiDB-lite"/>
    </source>
</evidence>
<dbReference type="InterPro" id="IPR005122">
    <property type="entry name" value="Uracil-DNA_glycosylase-like"/>
</dbReference>
<dbReference type="SUPFAM" id="SSF52141">
    <property type="entry name" value="Uracil-DNA glycosylase-like"/>
    <property type="match status" value="1"/>
</dbReference>
<dbReference type="PANTHER" id="PTHR12159:SF9">
    <property type="entry name" value="G_T MISMATCH-SPECIFIC THYMINE DNA GLYCOSYLASE"/>
    <property type="match status" value="1"/>
</dbReference>
<keyword evidence="1" id="KW-0227">DNA damage</keyword>
<dbReference type="GO" id="GO:0006285">
    <property type="term" value="P:base-excision repair, AP site formation"/>
    <property type="evidence" value="ECO:0007669"/>
    <property type="project" value="InterPro"/>
</dbReference>
<dbReference type="GO" id="GO:0008263">
    <property type="term" value="F:pyrimidine-specific mismatch base pair DNA N-glycosylase activity"/>
    <property type="evidence" value="ECO:0007669"/>
    <property type="project" value="TreeGrafter"/>
</dbReference>
<evidence type="ECO:0000256" key="3">
    <source>
        <dbReference type="ARBA" id="ARBA00023204"/>
    </source>
</evidence>
<organism evidence="6 7">
    <name type="scientific">Salinomyces thailandicus</name>
    <dbReference type="NCBI Taxonomy" id="706561"/>
    <lineage>
        <taxon>Eukaryota</taxon>
        <taxon>Fungi</taxon>
        <taxon>Dikarya</taxon>
        <taxon>Ascomycota</taxon>
        <taxon>Pezizomycotina</taxon>
        <taxon>Dothideomycetes</taxon>
        <taxon>Dothideomycetidae</taxon>
        <taxon>Mycosphaerellales</taxon>
        <taxon>Teratosphaeriaceae</taxon>
        <taxon>Salinomyces</taxon>
    </lineage>
</organism>
<dbReference type="OrthoDB" id="565731at2759"/>
<evidence type="ECO:0000313" key="6">
    <source>
        <dbReference type="EMBL" id="TKA33243.1"/>
    </source>
</evidence>
<keyword evidence="2" id="KW-0378">Hydrolase</keyword>
<protein>
    <recommendedName>
        <fullName evidence="5">Uracil-DNA glycosylase-like domain-containing protein</fullName>
    </recommendedName>
</protein>
<dbReference type="FunFam" id="3.40.470.10:FF:000010">
    <property type="entry name" value="G/U mismatch-specific DNA glycosylase"/>
    <property type="match status" value="1"/>
</dbReference>
<dbReference type="EMBL" id="NAJL01000003">
    <property type="protein sequence ID" value="TKA33243.1"/>
    <property type="molecule type" value="Genomic_DNA"/>
</dbReference>
<evidence type="ECO:0000256" key="2">
    <source>
        <dbReference type="ARBA" id="ARBA00022801"/>
    </source>
</evidence>
<evidence type="ECO:0000313" key="7">
    <source>
        <dbReference type="Proteomes" id="UP000308549"/>
    </source>
</evidence>
<feature type="region of interest" description="Disordered" evidence="4">
    <location>
        <begin position="1"/>
        <end position="115"/>
    </location>
</feature>
<evidence type="ECO:0000256" key="1">
    <source>
        <dbReference type="ARBA" id="ARBA00022763"/>
    </source>
</evidence>
<dbReference type="CDD" id="cd10028">
    <property type="entry name" value="UDG-F2_TDG_MUG"/>
    <property type="match status" value="1"/>
</dbReference>
<dbReference type="InterPro" id="IPR015637">
    <property type="entry name" value="MUG/TDG"/>
</dbReference>
<feature type="compositionally biased region" description="Polar residues" evidence="4">
    <location>
        <begin position="1"/>
        <end position="10"/>
    </location>
</feature>
<feature type="domain" description="Uracil-DNA glycosylase-like" evidence="5">
    <location>
        <begin position="133"/>
        <end position="296"/>
    </location>
</feature>
<dbReference type="Proteomes" id="UP000308549">
    <property type="component" value="Unassembled WGS sequence"/>
</dbReference>
<comment type="caution">
    <text evidence="6">The sequence shown here is derived from an EMBL/GenBank/DDBJ whole genome shotgun (WGS) entry which is preliminary data.</text>
</comment>
<accession>A0A4U0UCQ1</accession>
<dbReference type="PANTHER" id="PTHR12159">
    <property type="entry name" value="G/T AND G/U MISMATCH-SPECIFIC DNA GLYCOSYLASE"/>
    <property type="match status" value="1"/>
</dbReference>
<name>A0A4U0UCQ1_9PEZI</name>
<feature type="compositionally biased region" description="Polar residues" evidence="4">
    <location>
        <begin position="49"/>
        <end position="61"/>
    </location>
</feature>
<dbReference type="Pfam" id="PF03167">
    <property type="entry name" value="UDG"/>
    <property type="match status" value="1"/>
</dbReference>
<sequence>MLSTRQTRSARPTDKARNTKQDPVDNDDEAQGTASADEDVNDNEGQHLNKASSTSPSTFASNLERFRHGKASTAEATEPAYKASRKRPLTDNDAAATTSSPTKRKKQSSKYAPPSKYAHLPKLLDILEPGLICVFVGTNPGIRTATAGHAYAHPSNLFWKLLHSSGCTDVRVSPEHDVDMPKWYAMGNTNIVERPSKDAAELSKQEMAAGAPVLDEKVRAFRPEAVCIVGKGIWEAVWRWRYGRPLKKDEFKWGWQDERERMGKVEGWGGAPVFVTSSTSGSAASLKPAEKEAIWRPFGGWVKSRRKERFGTEGRIDLVKSEDTPDLADATSKGSE</sequence>
<gene>
    <name evidence="6" type="ORF">B0A50_00796</name>
</gene>
<dbReference type="GO" id="GO:0004844">
    <property type="term" value="F:uracil DNA N-glycosylase activity"/>
    <property type="evidence" value="ECO:0007669"/>
    <property type="project" value="TreeGrafter"/>
</dbReference>